<reference evidence="3" key="1">
    <citation type="submission" date="2016-06" db="UniProtKB">
        <authorList>
            <consortium name="WormBaseParasite"/>
        </authorList>
    </citation>
    <scope>IDENTIFICATION</scope>
</reference>
<name>A0A183HQS0_9BILA</name>
<keyword evidence="2" id="KW-1185">Reference proteome</keyword>
<evidence type="ECO:0000313" key="2">
    <source>
        <dbReference type="Proteomes" id="UP000267606"/>
    </source>
</evidence>
<dbReference type="AlphaFoldDB" id="A0A183HQS0"/>
<accession>A0A183HQS0</accession>
<evidence type="ECO:0000313" key="3">
    <source>
        <dbReference type="WBParaSite" id="OFLC_0000983101-mRNA-1"/>
    </source>
</evidence>
<organism evidence="3">
    <name type="scientific">Onchocerca flexuosa</name>
    <dbReference type="NCBI Taxonomy" id="387005"/>
    <lineage>
        <taxon>Eukaryota</taxon>
        <taxon>Metazoa</taxon>
        <taxon>Ecdysozoa</taxon>
        <taxon>Nematoda</taxon>
        <taxon>Chromadorea</taxon>
        <taxon>Rhabditida</taxon>
        <taxon>Spirurina</taxon>
        <taxon>Spiruromorpha</taxon>
        <taxon>Filarioidea</taxon>
        <taxon>Onchocercidae</taxon>
        <taxon>Onchocerca</taxon>
    </lineage>
</organism>
<reference evidence="1 2" key="2">
    <citation type="submission" date="2018-11" db="EMBL/GenBank/DDBJ databases">
        <authorList>
            <consortium name="Pathogen Informatics"/>
        </authorList>
    </citation>
    <scope>NUCLEOTIDE SEQUENCE [LARGE SCALE GENOMIC DNA]</scope>
</reference>
<dbReference type="Proteomes" id="UP000267606">
    <property type="component" value="Unassembled WGS sequence"/>
</dbReference>
<sequence>MKLSRESNRNARNEEYLPEQFEDGILYVNVDNEQVIYHEPSRIIEWMLTREEITNSNLNK</sequence>
<proteinExistence type="predicted"/>
<protein>
    <submittedName>
        <fullName evidence="3">Frataxin</fullName>
    </submittedName>
</protein>
<evidence type="ECO:0000313" key="1">
    <source>
        <dbReference type="EMBL" id="VDO63746.1"/>
    </source>
</evidence>
<dbReference type="WBParaSite" id="OFLC_0000983101-mRNA-1">
    <property type="protein sequence ID" value="OFLC_0000983101-mRNA-1"/>
    <property type="gene ID" value="OFLC_0000983101"/>
</dbReference>
<gene>
    <name evidence="1" type="ORF">OFLC_LOCUS9831</name>
</gene>
<dbReference type="STRING" id="387005.A0A183HQS0"/>
<dbReference type="EMBL" id="UZAJ01012502">
    <property type="protein sequence ID" value="VDO63746.1"/>
    <property type="molecule type" value="Genomic_DNA"/>
</dbReference>